<dbReference type="PANTHER" id="PTHR43585">
    <property type="entry name" value="FUMIPYRROLE BIOSYNTHESIS PROTEIN C"/>
    <property type="match status" value="1"/>
</dbReference>
<evidence type="ECO:0000256" key="2">
    <source>
        <dbReference type="ARBA" id="ARBA00022741"/>
    </source>
</evidence>
<proteinExistence type="predicted"/>
<dbReference type="Pfam" id="PF13535">
    <property type="entry name" value="ATP-grasp_4"/>
    <property type="match status" value="1"/>
</dbReference>
<feature type="domain" description="ATP-grasp" evidence="5">
    <location>
        <begin position="118"/>
        <end position="307"/>
    </location>
</feature>
<reference evidence="6 7" key="1">
    <citation type="submission" date="2022-11" db="EMBL/GenBank/DDBJ databases">
        <title>Study of microbial diversity in lake waters.</title>
        <authorList>
            <person name="Zhang J."/>
        </authorList>
    </citation>
    <scope>NUCLEOTIDE SEQUENCE [LARGE SCALE GENOMIC DNA]</scope>
    <source>
        <strain evidence="6 7">DT12</strain>
    </source>
</reference>
<dbReference type="InterPro" id="IPR011761">
    <property type="entry name" value="ATP-grasp"/>
</dbReference>
<dbReference type="Gene3D" id="3.40.50.20">
    <property type="match status" value="1"/>
</dbReference>
<dbReference type="Proteomes" id="UP001208017">
    <property type="component" value="Unassembled WGS sequence"/>
</dbReference>
<dbReference type="EMBL" id="JAPMLT010000002">
    <property type="protein sequence ID" value="MCX7569399.1"/>
    <property type="molecule type" value="Genomic_DNA"/>
</dbReference>
<protein>
    <submittedName>
        <fullName evidence="6">ATP-grasp domain-containing protein</fullName>
    </submittedName>
</protein>
<evidence type="ECO:0000256" key="1">
    <source>
        <dbReference type="ARBA" id="ARBA00022598"/>
    </source>
</evidence>
<evidence type="ECO:0000313" key="7">
    <source>
        <dbReference type="Proteomes" id="UP001208017"/>
    </source>
</evidence>
<dbReference type="PANTHER" id="PTHR43585:SF2">
    <property type="entry name" value="ATP-GRASP ENZYME FSQD"/>
    <property type="match status" value="1"/>
</dbReference>
<keyword evidence="2 4" id="KW-0547">Nucleotide-binding</keyword>
<evidence type="ECO:0000259" key="5">
    <source>
        <dbReference type="PROSITE" id="PS50975"/>
    </source>
</evidence>
<comment type="caution">
    <text evidence="6">The sequence shown here is derived from an EMBL/GenBank/DDBJ whole genome shotgun (WGS) entry which is preliminary data.</text>
</comment>
<organism evidence="6 7">
    <name type="scientific">Tumebacillus lacus</name>
    <dbReference type="NCBI Taxonomy" id="2995335"/>
    <lineage>
        <taxon>Bacteria</taxon>
        <taxon>Bacillati</taxon>
        <taxon>Bacillota</taxon>
        <taxon>Bacilli</taxon>
        <taxon>Bacillales</taxon>
        <taxon>Alicyclobacillaceae</taxon>
        <taxon>Tumebacillus</taxon>
    </lineage>
</organism>
<dbReference type="SUPFAM" id="SSF56059">
    <property type="entry name" value="Glutathione synthetase ATP-binding domain-like"/>
    <property type="match status" value="1"/>
</dbReference>
<evidence type="ECO:0000313" key="6">
    <source>
        <dbReference type="EMBL" id="MCX7569399.1"/>
    </source>
</evidence>
<gene>
    <name evidence="6" type="ORF">OS242_05450</name>
</gene>
<accession>A0ABT3WXJ8</accession>
<evidence type="ECO:0000256" key="4">
    <source>
        <dbReference type="PROSITE-ProRule" id="PRU00409"/>
    </source>
</evidence>
<keyword evidence="3 4" id="KW-0067">ATP-binding</keyword>
<name>A0ABT3WXJ8_9BACL</name>
<dbReference type="PROSITE" id="PS50975">
    <property type="entry name" value="ATP_GRASP"/>
    <property type="match status" value="1"/>
</dbReference>
<dbReference type="InterPro" id="IPR052032">
    <property type="entry name" value="ATP-dep_AA_Ligase"/>
</dbReference>
<dbReference type="InterPro" id="IPR013815">
    <property type="entry name" value="ATP_grasp_subdomain_1"/>
</dbReference>
<sequence length="408" mass="46019">MSQTIIIMHRWNNSFMQFQNVIDHAANRVIYFVNPDGKKGIESYIDQASRVFEFTTMTDIEELRAACREVIDQYGGIDRLIAMSELDLTPAAILRTEFGIVGTQEHQVKMYRDKVEMKKRMERDGIRAPKFIDCETPDDVIAFSKEIGFPLILKPKSGASSHGVHQINTEAELHAVLPKIDFSDYECEEFVAGPIFHTDGVTHNGEIVFLSVSRYFNDCLGFLSGNPVGSIIEDDPAIREQLGEFTKRVLKSLELENSAFHLEIIMKNGNEPVFLEIGARLSGGEFAFQTQDVYGVHIGEEWLKIELGLFDGIKVEQRHPCGGYVLIPEPRDTPVEVIRNKSLINEVDGMIKEILAQPGDVLDGNGGYVKISGRFMFRGESRAQIEDAFRKTIDLFDMEYKPLSSVKA</sequence>
<keyword evidence="7" id="KW-1185">Reference proteome</keyword>
<dbReference type="Gene3D" id="3.30.470.20">
    <property type="entry name" value="ATP-grasp fold, B domain"/>
    <property type="match status" value="1"/>
</dbReference>
<dbReference type="Gene3D" id="3.30.1490.20">
    <property type="entry name" value="ATP-grasp fold, A domain"/>
    <property type="match status" value="1"/>
</dbReference>
<keyword evidence="1" id="KW-0436">Ligase</keyword>
<dbReference type="RefSeq" id="WP_267150642.1">
    <property type="nucleotide sequence ID" value="NZ_JAPMLT010000002.1"/>
</dbReference>
<evidence type="ECO:0000256" key="3">
    <source>
        <dbReference type="ARBA" id="ARBA00022840"/>
    </source>
</evidence>